<reference evidence="2 3" key="1">
    <citation type="submission" date="2023-01" db="EMBL/GenBank/DDBJ databases">
        <authorList>
            <person name="Whitehead M."/>
        </authorList>
    </citation>
    <scope>NUCLEOTIDE SEQUENCE [LARGE SCALE GENOMIC DNA]</scope>
</reference>
<protein>
    <submittedName>
        <fullName evidence="2">Uncharacterized protein</fullName>
    </submittedName>
</protein>
<sequence length="143" mass="15340">MNIGGGGGGISFVGSWIISVLSSISVSFSGSKRFGVVKAELVSFEIFGSLDVGEWPGEDRRLLCLVFHGVAPTLSPSLDLRMHRAGLSSSLLLDFAAFKVVGRDIILFWTGVRNELLFLLEDVDFGCVGIFDAGVDNDLRSVI</sequence>
<keyword evidence="1" id="KW-1133">Transmembrane helix</keyword>
<gene>
    <name evidence="2" type="ORF">MEUPH1_LOCUS5162</name>
</gene>
<evidence type="ECO:0000313" key="2">
    <source>
        <dbReference type="EMBL" id="CAI6348494.1"/>
    </source>
</evidence>
<dbReference type="EMBL" id="CARXXK010000001">
    <property type="protein sequence ID" value="CAI6348494.1"/>
    <property type="molecule type" value="Genomic_DNA"/>
</dbReference>
<name>A0AAV0VWE9_9HEMI</name>
<evidence type="ECO:0000313" key="3">
    <source>
        <dbReference type="Proteomes" id="UP001160148"/>
    </source>
</evidence>
<feature type="transmembrane region" description="Helical" evidence="1">
    <location>
        <begin position="6"/>
        <end position="28"/>
    </location>
</feature>
<accession>A0AAV0VWE9</accession>
<keyword evidence="1" id="KW-0472">Membrane</keyword>
<keyword evidence="1" id="KW-0812">Transmembrane</keyword>
<dbReference type="Proteomes" id="UP001160148">
    <property type="component" value="Unassembled WGS sequence"/>
</dbReference>
<dbReference type="AlphaFoldDB" id="A0AAV0VWE9"/>
<proteinExistence type="predicted"/>
<comment type="caution">
    <text evidence="2">The sequence shown here is derived from an EMBL/GenBank/DDBJ whole genome shotgun (WGS) entry which is preliminary data.</text>
</comment>
<evidence type="ECO:0000256" key="1">
    <source>
        <dbReference type="SAM" id="Phobius"/>
    </source>
</evidence>
<keyword evidence="3" id="KW-1185">Reference proteome</keyword>
<organism evidence="2 3">
    <name type="scientific">Macrosiphum euphorbiae</name>
    <name type="common">potato aphid</name>
    <dbReference type="NCBI Taxonomy" id="13131"/>
    <lineage>
        <taxon>Eukaryota</taxon>
        <taxon>Metazoa</taxon>
        <taxon>Ecdysozoa</taxon>
        <taxon>Arthropoda</taxon>
        <taxon>Hexapoda</taxon>
        <taxon>Insecta</taxon>
        <taxon>Pterygota</taxon>
        <taxon>Neoptera</taxon>
        <taxon>Paraneoptera</taxon>
        <taxon>Hemiptera</taxon>
        <taxon>Sternorrhyncha</taxon>
        <taxon>Aphidomorpha</taxon>
        <taxon>Aphidoidea</taxon>
        <taxon>Aphididae</taxon>
        <taxon>Macrosiphini</taxon>
        <taxon>Macrosiphum</taxon>
    </lineage>
</organism>